<reference evidence="2" key="1">
    <citation type="submission" date="2018-02" db="EMBL/GenBank/DDBJ databases">
        <title>Genome sequence of Desulfocucumis palustris strain NAW-5.</title>
        <authorList>
            <person name="Watanabe M."/>
            <person name="Kojima H."/>
            <person name="Fukui M."/>
        </authorList>
    </citation>
    <scope>NUCLEOTIDE SEQUENCE [LARGE SCALE GENOMIC DNA]</scope>
    <source>
        <strain evidence="2">NAW-5</strain>
    </source>
</reference>
<name>A0A2L2XMC9_9FIRM</name>
<keyword evidence="2" id="KW-1185">Reference proteome</keyword>
<dbReference type="InterPro" id="IPR018755">
    <property type="entry name" value="Phage_Mu_Gp48"/>
</dbReference>
<organism evidence="1 2">
    <name type="scientific">Desulfocucumis palustris</name>
    <dbReference type="NCBI Taxonomy" id="1898651"/>
    <lineage>
        <taxon>Bacteria</taxon>
        <taxon>Bacillati</taxon>
        <taxon>Bacillota</taxon>
        <taxon>Clostridia</taxon>
        <taxon>Eubacteriales</taxon>
        <taxon>Desulfocucumaceae</taxon>
        <taxon>Desulfocucumis</taxon>
    </lineage>
</organism>
<dbReference type="AlphaFoldDB" id="A0A2L2XMC9"/>
<dbReference type="Pfam" id="PF10076">
    <property type="entry name" value="Phage_Mu_Gp48"/>
    <property type="match status" value="1"/>
</dbReference>
<evidence type="ECO:0000313" key="1">
    <source>
        <dbReference type="EMBL" id="GBF35486.1"/>
    </source>
</evidence>
<dbReference type="Proteomes" id="UP000239549">
    <property type="component" value="Unassembled WGS sequence"/>
</dbReference>
<protein>
    <submittedName>
        <fullName evidence="1">Phage-like element pbsx protein XkdT</fullName>
    </submittedName>
</protein>
<comment type="caution">
    <text evidence="1">The sequence shown here is derived from an EMBL/GenBank/DDBJ whole genome shotgun (WGS) entry which is preliminary data.</text>
</comment>
<gene>
    <name evidence="1" type="ORF">DCCM_4615</name>
</gene>
<evidence type="ECO:0000313" key="2">
    <source>
        <dbReference type="Proteomes" id="UP000239549"/>
    </source>
</evidence>
<dbReference type="EMBL" id="BFAV01000172">
    <property type="protein sequence ID" value="GBF35486.1"/>
    <property type="molecule type" value="Genomic_DNA"/>
</dbReference>
<dbReference type="RefSeq" id="WP_207655624.1">
    <property type="nucleotide sequence ID" value="NZ_BFAV01000172.1"/>
</dbReference>
<accession>A0A2L2XMC9</accession>
<proteinExistence type="predicted"/>
<sequence length="195" mass="22252">MSADILTSPRGKAMLANCPKYYETSRVFKSYLQAVGPELDQFKQGVKEILDQWFARTASWGLDRWEEELGLVNYVGKPDKQRQDRIVSKIRGVGMVTIQLVKAACEAYDGGAVEVTEQPELYQFTVKFVDTYGIPPNLEDLKNAIEDIKPAHLAVSYNFRYLLWDDFDVQSITWDQLDAKVLAWNDFETGGWLNA</sequence>